<feature type="binding site" evidence="9">
    <location>
        <position position="171"/>
    </location>
    <ligand>
        <name>3-phosphoshikimate</name>
        <dbReference type="ChEBI" id="CHEBI:145989"/>
    </ligand>
</feature>
<evidence type="ECO:0000256" key="4">
    <source>
        <dbReference type="ARBA" id="ARBA00022490"/>
    </source>
</evidence>
<dbReference type="OrthoDB" id="9809920at2"/>
<comment type="catalytic activity">
    <reaction evidence="8">
        <text>3-phosphoshikimate + phosphoenolpyruvate = 5-O-(1-carboxyvinyl)-3-phosphoshikimate + phosphate</text>
        <dbReference type="Rhea" id="RHEA:21256"/>
        <dbReference type="ChEBI" id="CHEBI:43474"/>
        <dbReference type="ChEBI" id="CHEBI:57701"/>
        <dbReference type="ChEBI" id="CHEBI:58702"/>
        <dbReference type="ChEBI" id="CHEBI:145989"/>
        <dbReference type="EC" id="2.5.1.19"/>
    </reaction>
    <physiologicalReaction direction="left-to-right" evidence="8">
        <dbReference type="Rhea" id="RHEA:21257"/>
    </physiologicalReaction>
</comment>
<keyword evidence="6 9" id="KW-0808">Transferase</keyword>
<keyword evidence="7 9" id="KW-0057">Aromatic amino acid biosynthesis</keyword>
<dbReference type="InterPro" id="IPR023193">
    <property type="entry name" value="EPSP_synthase_CS"/>
</dbReference>
<dbReference type="RefSeq" id="WP_093280782.1">
    <property type="nucleotide sequence ID" value="NZ_FOFS01000001.1"/>
</dbReference>
<keyword evidence="12" id="KW-1185">Reference proteome</keyword>
<evidence type="ECO:0000256" key="7">
    <source>
        <dbReference type="ARBA" id="ARBA00023141"/>
    </source>
</evidence>
<dbReference type="EC" id="2.5.1.19" evidence="9"/>
<keyword evidence="4 9" id="KW-0963">Cytoplasm</keyword>
<dbReference type="FunFam" id="3.65.10.10:FF:000005">
    <property type="entry name" value="3-phosphoshikimate 1-carboxyvinyltransferase"/>
    <property type="match status" value="1"/>
</dbReference>
<dbReference type="Gene3D" id="3.65.10.10">
    <property type="entry name" value="Enolpyruvate transferase domain"/>
    <property type="match status" value="2"/>
</dbReference>
<feature type="binding site" evidence="9">
    <location>
        <position position="127"/>
    </location>
    <ligand>
        <name>phosphoenolpyruvate</name>
        <dbReference type="ChEBI" id="CHEBI:58702"/>
    </ligand>
</feature>
<dbReference type="GO" id="GO:0009423">
    <property type="term" value="P:chorismate biosynthetic process"/>
    <property type="evidence" value="ECO:0007669"/>
    <property type="project" value="UniProtKB-UniRule"/>
</dbReference>
<dbReference type="GO" id="GO:0003866">
    <property type="term" value="F:3-phosphoshikimate 1-carboxyvinyltransferase activity"/>
    <property type="evidence" value="ECO:0007669"/>
    <property type="project" value="UniProtKB-UniRule"/>
</dbReference>
<dbReference type="FunFam" id="3.65.10.10:FF:000006">
    <property type="entry name" value="3-phosphoshikimate 1-carboxyvinyltransferase"/>
    <property type="match status" value="1"/>
</dbReference>
<dbReference type="InterPro" id="IPR036968">
    <property type="entry name" value="Enolpyruvate_Tfrase_sf"/>
</dbReference>
<feature type="binding site" evidence="9">
    <location>
        <position position="31"/>
    </location>
    <ligand>
        <name>3-phosphoshikimate</name>
        <dbReference type="ChEBI" id="CHEBI:145989"/>
    </ligand>
</feature>
<evidence type="ECO:0000256" key="3">
    <source>
        <dbReference type="ARBA" id="ARBA00009948"/>
    </source>
</evidence>
<dbReference type="STRING" id="489703.SAMN04488038_101186"/>
<feature type="binding site" evidence="9">
    <location>
        <position position="391"/>
    </location>
    <ligand>
        <name>phosphoenolpyruvate</name>
        <dbReference type="ChEBI" id="CHEBI:58702"/>
    </ligand>
</feature>
<feature type="active site" description="Proton acceptor" evidence="9">
    <location>
        <position position="319"/>
    </location>
</feature>
<dbReference type="Proteomes" id="UP000199233">
    <property type="component" value="Unassembled WGS sequence"/>
</dbReference>
<evidence type="ECO:0000313" key="12">
    <source>
        <dbReference type="Proteomes" id="UP000199233"/>
    </source>
</evidence>
<feature type="binding site" evidence="9">
    <location>
        <position position="346"/>
    </location>
    <ligand>
        <name>3-phosphoshikimate</name>
        <dbReference type="ChEBI" id="CHEBI:145989"/>
    </ligand>
</feature>
<comment type="function">
    <text evidence="1 9">Catalyzes the transfer of the enolpyruvyl moiety of phosphoenolpyruvate (PEP) to the 5-hydroxyl of shikimate-3-phosphate (S3P) to produce enolpyruvyl shikimate-3-phosphate and inorganic phosphate.</text>
</comment>
<dbReference type="AlphaFoldDB" id="A0A1H8ZWT5"/>
<organism evidence="11 12">
    <name type="scientific">Solimonas aquatica</name>
    <dbReference type="NCBI Taxonomy" id="489703"/>
    <lineage>
        <taxon>Bacteria</taxon>
        <taxon>Pseudomonadati</taxon>
        <taxon>Pseudomonadota</taxon>
        <taxon>Gammaproteobacteria</taxon>
        <taxon>Nevskiales</taxon>
        <taxon>Nevskiaceae</taxon>
        <taxon>Solimonas</taxon>
    </lineage>
</organism>
<keyword evidence="5 9" id="KW-0028">Amino-acid biosynthesis</keyword>
<dbReference type="InterPro" id="IPR013792">
    <property type="entry name" value="RNA3'P_cycl/enolpyr_Trfase_a/b"/>
</dbReference>
<evidence type="ECO:0000313" key="11">
    <source>
        <dbReference type="EMBL" id="SEP68731.1"/>
    </source>
</evidence>
<accession>A0A1H8ZWT5</accession>
<dbReference type="HAMAP" id="MF_00210">
    <property type="entry name" value="EPSP_synth"/>
    <property type="match status" value="1"/>
</dbReference>
<gene>
    <name evidence="9" type="primary">aroA</name>
    <name evidence="11" type="ORF">SAMN04488038_101186</name>
</gene>
<reference evidence="12" key="1">
    <citation type="submission" date="2016-10" db="EMBL/GenBank/DDBJ databases">
        <authorList>
            <person name="Varghese N."/>
            <person name="Submissions S."/>
        </authorList>
    </citation>
    <scope>NUCLEOTIDE SEQUENCE [LARGE SCALE GENOMIC DNA]</scope>
    <source>
        <strain evidence="12">DSM 25927</strain>
    </source>
</reference>
<dbReference type="NCBIfam" id="TIGR01356">
    <property type="entry name" value="aroA"/>
    <property type="match status" value="1"/>
</dbReference>
<dbReference type="PANTHER" id="PTHR21090:SF5">
    <property type="entry name" value="PENTAFUNCTIONAL AROM POLYPEPTIDE"/>
    <property type="match status" value="1"/>
</dbReference>
<feature type="domain" description="Enolpyruvate transferase" evidence="10">
    <location>
        <begin position="12"/>
        <end position="423"/>
    </location>
</feature>
<dbReference type="SUPFAM" id="SSF55205">
    <property type="entry name" value="EPT/RTPC-like"/>
    <property type="match status" value="1"/>
</dbReference>
<protein>
    <recommendedName>
        <fullName evidence="9">3-phosphoshikimate 1-carboxyvinyltransferase</fullName>
        <ecNumber evidence="9">2.5.1.19</ecNumber>
    </recommendedName>
    <alternativeName>
        <fullName evidence="9">5-enolpyruvylshikimate-3-phosphate synthase</fullName>
        <shortName evidence="9">EPSP synthase</shortName>
        <shortName evidence="9">EPSPS</shortName>
    </alternativeName>
</protein>
<comment type="subunit">
    <text evidence="9">Monomer.</text>
</comment>
<feature type="binding site" evidence="9">
    <location>
        <position position="26"/>
    </location>
    <ligand>
        <name>phosphoenolpyruvate</name>
        <dbReference type="ChEBI" id="CHEBI:58702"/>
    </ligand>
</feature>
<evidence type="ECO:0000256" key="1">
    <source>
        <dbReference type="ARBA" id="ARBA00002174"/>
    </source>
</evidence>
<comment type="subcellular location">
    <subcellularLocation>
        <location evidence="9">Cytoplasm</location>
    </subcellularLocation>
</comment>
<dbReference type="GO" id="GO:0009073">
    <property type="term" value="P:aromatic amino acid family biosynthetic process"/>
    <property type="evidence" value="ECO:0007669"/>
    <property type="project" value="UniProtKB-KW"/>
</dbReference>
<evidence type="ECO:0000256" key="5">
    <source>
        <dbReference type="ARBA" id="ARBA00022605"/>
    </source>
</evidence>
<name>A0A1H8ZWT5_9GAMM</name>
<dbReference type="CDD" id="cd01556">
    <property type="entry name" value="EPSP_synthase"/>
    <property type="match status" value="1"/>
</dbReference>
<dbReference type="EMBL" id="FOFS01000001">
    <property type="protein sequence ID" value="SEP68731.1"/>
    <property type="molecule type" value="Genomic_DNA"/>
</dbReference>
<dbReference type="Pfam" id="PF00275">
    <property type="entry name" value="EPSP_synthase"/>
    <property type="match status" value="1"/>
</dbReference>
<feature type="binding site" evidence="9">
    <location>
        <position position="173"/>
    </location>
    <ligand>
        <name>3-phosphoshikimate</name>
        <dbReference type="ChEBI" id="CHEBI:145989"/>
    </ligand>
</feature>
<dbReference type="PROSITE" id="PS00885">
    <property type="entry name" value="EPSP_SYNTHASE_2"/>
    <property type="match status" value="1"/>
</dbReference>
<feature type="binding site" evidence="9">
    <location>
        <position position="319"/>
    </location>
    <ligand>
        <name>3-phosphoshikimate</name>
        <dbReference type="ChEBI" id="CHEBI:145989"/>
    </ligand>
</feature>
<dbReference type="InterPro" id="IPR006264">
    <property type="entry name" value="EPSP_synthase"/>
</dbReference>
<comment type="similarity">
    <text evidence="3 9">Belongs to the EPSP synthase family.</text>
</comment>
<evidence type="ECO:0000256" key="9">
    <source>
        <dbReference type="HAMAP-Rule" id="MF_00210"/>
    </source>
</evidence>
<feature type="binding site" evidence="9">
    <location>
        <position position="350"/>
    </location>
    <ligand>
        <name>phosphoenolpyruvate</name>
        <dbReference type="ChEBI" id="CHEBI:58702"/>
    </ligand>
</feature>
<dbReference type="InterPro" id="IPR001986">
    <property type="entry name" value="Enolpyruvate_Tfrase_dom"/>
</dbReference>
<proteinExistence type="inferred from homology"/>
<dbReference type="GO" id="GO:0008652">
    <property type="term" value="P:amino acid biosynthetic process"/>
    <property type="evidence" value="ECO:0007669"/>
    <property type="project" value="UniProtKB-KW"/>
</dbReference>
<dbReference type="PIRSF" id="PIRSF000505">
    <property type="entry name" value="EPSPS"/>
    <property type="match status" value="1"/>
</dbReference>
<dbReference type="PANTHER" id="PTHR21090">
    <property type="entry name" value="AROM/DEHYDROQUINATE SYNTHASE"/>
    <property type="match status" value="1"/>
</dbReference>
<dbReference type="GO" id="GO:0005737">
    <property type="term" value="C:cytoplasm"/>
    <property type="evidence" value="ECO:0007669"/>
    <property type="project" value="UniProtKB-SubCell"/>
</dbReference>
<feature type="binding site" evidence="9">
    <location>
        <position position="173"/>
    </location>
    <ligand>
        <name>phosphoenolpyruvate</name>
        <dbReference type="ChEBI" id="CHEBI:58702"/>
    </ligand>
</feature>
<comment type="caution">
    <text evidence="9">Lacks conserved residue(s) required for the propagation of feature annotation.</text>
</comment>
<evidence type="ECO:0000256" key="2">
    <source>
        <dbReference type="ARBA" id="ARBA00004811"/>
    </source>
</evidence>
<sequence length="436" mass="46232">MSSSELSYTVIPGGRLAGRLRVPGDKSISHRSIMFGALAEGLTTVEGFLTGEDCLCTMKAFQAMGVRIERPAETSLRIHGVGLHGLQSPREPLDLGNSGTSMRLMAGLLSGQHFTSNLVGDASLSRRPMKRIIAPLEQMGARIESNEGKAPLNILPHRNLKAISYHSPVASAQIKSGILLAGLYAQGKTEVFEPEASRDHTERMLRAFGVKVEARAGYAALEGGQSLKATAIQVPADISSAAFFMVGAAIVPGSEIVLSDVGVNPTRTGIIDVLRLMGADIRLENERRFGDEPVADIRVRGGGLRGVRIGKELVAASIDEFPIIFIAAAFAQGETVVEGAEELRVKESDRIQSMCDGLRALGVAAQALPDGMRVMGGRMRGGTVDSRGDHRIAMSFAIAALRAEQPIRILDCANVNTSFPGFAALARAAGLGIREA</sequence>
<feature type="binding site" evidence="9">
    <location>
        <position position="27"/>
    </location>
    <ligand>
        <name>3-phosphoshikimate</name>
        <dbReference type="ChEBI" id="CHEBI:145989"/>
    </ligand>
</feature>
<evidence type="ECO:0000256" key="8">
    <source>
        <dbReference type="ARBA" id="ARBA00044633"/>
    </source>
</evidence>
<evidence type="ECO:0000259" key="10">
    <source>
        <dbReference type="Pfam" id="PF00275"/>
    </source>
</evidence>
<feature type="binding site" evidence="9">
    <location>
        <position position="26"/>
    </location>
    <ligand>
        <name>3-phosphoshikimate</name>
        <dbReference type="ChEBI" id="CHEBI:145989"/>
    </ligand>
</feature>
<comment type="pathway">
    <text evidence="2 9">Metabolic intermediate biosynthesis; chorismate biosynthesis; chorismate from D-erythrose 4-phosphate and phosphoenolpyruvate: step 6/7.</text>
</comment>
<dbReference type="PROSITE" id="PS00104">
    <property type="entry name" value="EPSP_SYNTHASE_1"/>
    <property type="match status" value="1"/>
</dbReference>
<evidence type="ECO:0000256" key="6">
    <source>
        <dbReference type="ARBA" id="ARBA00022679"/>
    </source>
</evidence>
<feature type="binding site" evidence="9">
    <location>
        <position position="99"/>
    </location>
    <ligand>
        <name>phosphoenolpyruvate</name>
        <dbReference type="ChEBI" id="CHEBI:58702"/>
    </ligand>
</feature>
<dbReference type="UniPathway" id="UPA00053">
    <property type="reaction ID" value="UER00089"/>
</dbReference>